<feature type="region of interest" description="Disordered" evidence="3">
    <location>
        <begin position="1"/>
        <end position="48"/>
    </location>
</feature>
<dbReference type="InterPro" id="IPR019572">
    <property type="entry name" value="UBA_E1_SCCH"/>
</dbReference>
<evidence type="ECO:0000313" key="5">
    <source>
        <dbReference type="Proteomes" id="UP000515154"/>
    </source>
</evidence>
<evidence type="ECO:0000259" key="4">
    <source>
        <dbReference type="Pfam" id="PF10585"/>
    </source>
</evidence>
<dbReference type="Proteomes" id="UP000515154">
    <property type="component" value="Unplaced"/>
</dbReference>
<dbReference type="Gene3D" id="1.10.10.2660">
    <property type="entry name" value="Ubiquitin-activating enzyme E1, SCCH domain"/>
    <property type="match status" value="1"/>
</dbReference>
<sequence length="277" mass="31825">MERIERSTTTDNFSLRSTDMMRPKSTTAAASSSNQGTEQGHEHPGIGVSSRHPIFLLTDFYSTTSSNASTDFVLTVLPSTDLTGTHGAKGHCQPDIPHLTESYFSNDPITHDFAFCTVRHFLNSIEHCIQFALDYFRGVFYKPDRGRPQIYSFSPHSSVPHPLVLALGFLPPLHAPFDWPLLMRVSWAFRQFHDHFTNNISQLLHNFPPITLPCFAWTLWDRIEITHKMTLSQLFEYLRDEYRFNGRRVVSGKCHFIFLLHAARAQPPKQRTRMAME</sequence>
<reference evidence="6" key="1">
    <citation type="submission" date="2025-08" db="UniProtKB">
        <authorList>
            <consortium name="RefSeq"/>
        </authorList>
    </citation>
    <scope>IDENTIFICATION</scope>
</reference>
<comment type="similarity">
    <text evidence="2">Belongs to the ubiquitin-activating E1 family.</text>
</comment>
<dbReference type="InterPro" id="IPR042063">
    <property type="entry name" value="Ubi_acti_E1_SCCH"/>
</dbReference>
<evidence type="ECO:0000256" key="1">
    <source>
        <dbReference type="ARBA" id="ARBA00004906"/>
    </source>
</evidence>
<dbReference type="Gene3D" id="3.40.50.720">
    <property type="entry name" value="NAD(P)-binding Rossmann-like Domain"/>
    <property type="match status" value="1"/>
</dbReference>
<dbReference type="SUPFAM" id="SSF69572">
    <property type="entry name" value="Activating enzymes of the ubiquitin-like proteins"/>
    <property type="match status" value="1"/>
</dbReference>
<organism evidence="5 6">
    <name type="scientific">Octopus sinensis</name>
    <name type="common">East Asian common octopus</name>
    <dbReference type="NCBI Taxonomy" id="2607531"/>
    <lineage>
        <taxon>Eukaryota</taxon>
        <taxon>Metazoa</taxon>
        <taxon>Spiralia</taxon>
        <taxon>Lophotrochozoa</taxon>
        <taxon>Mollusca</taxon>
        <taxon>Cephalopoda</taxon>
        <taxon>Coleoidea</taxon>
        <taxon>Octopodiformes</taxon>
        <taxon>Octopoda</taxon>
        <taxon>Incirrata</taxon>
        <taxon>Octopodidae</taxon>
        <taxon>Octopus</taxon>
    </lineage>
</organism>
<evidence type="ECO:0000256" key="2">
    <source>
        <dbReference type="ARBA" id="ARBA00005673"/>
    </source>
</evidence>
<feature type="compositionally biased region" description="Polar residues" evidence="3">
    <location>
        <begin position="24"/>
        <end position="38"/>
    </location>
</feature>
<protein>
    <submittedName>
        <fullName evidence="6">Ubiquitin-like modifier-activating enzyme 1</fullName>
    </submittedName>
</protein>
<dbReference type="Pfam" id="PF10585">
    <property type="entry name" value="UBA_E1_SCCH"/>
    <property type="match status" value="1"/>
</dbReference>
<proteinExistence type="inferred from homology"/>
<accession>A0A7E6EMM4</accession>
<comment type="pathway">
    <text evidence="1">Protein modification; protein ubiquitination.</text>
</comment>
<feature type="domain" description="Ubiquitin-activating enzyme SCCH" evidence="4">
    <location>
        <begin position="185"/>
        <end position="209"/>
    </location>
</feature>
<dbReference type="InterPro" id="IPR035985">
    <property type="entry name" value="Ubiquitin-activating_enz"/>
</dbReference>
<dbReference type="GO" id="GO:0008641">
    <property type="term" value="F:ubiquitin-like modifier activating enzyme activity"/>
    <property type="evidence" value="ECO:0007669"/>
    <property type="project" value="InterPro"/>
</dbReference>
<dbReference type="KEGG" id="osn:118761965"/>
<evidence type="ECO:0000313" key="6">
    <source>
        <dbReference type="RefSeq" id="XP_036356062.1"/>
    </source>
</evidence>
<name>A0A7E6EMM4_9MOLL</name>
<dbReference type="RefSeq" id="XP_036356062.1">
    <property type="nucleotide sequence ID" value="XM_036500169.1"/>
</dbReference>
<gene>
    <name evidence="6" type="primary">LOC118761965</name>
</gene>
<keyword evidence="5" id="KW-1185">Reference proteome</keyword>
<dbReference type="AlphaFoldDB" id="A0A7E6EMM4"/>
<evidence type="ECO:0000256" key="3">
    <source>
        <dbReference type="SAM" id="MobiDB-lite"/>
    </source>
</evidence>